<dbReference type="AlphaFoldDB" id="A0A6A3T112"/>
<dbReference type="Proteomes" id="UP000441208">
    <property type="component" value="Unassembled WGS sequence"/>
</dbReference>
<dbReference type="Proteomes" id="UP000429523">
    <property type="component" value="Unassembled WGS sequence"/>
</dbReference>
<dbReference type="Proteomes" id="UP000440732">
    <property type="component" value="Unassembled WGS sequence"/>
</dbReference>
<sequence>MHDLHEKQNELVSELQAAEDAFAKLSKNYEQLNAMYDELRDMYDALKLHDERFKQEVAAAFEGCFSD</sequence>
<reference evidence="12 13" key="1">
    <citation type="submission" date="2018-08" db="EMBL/GenBank/DDBJ databases">
        <title>Genomic investigation of the strawberry pathogen Phytophthora fragariae indicates pathogenicity is determined by transcriptional variation in three key races.</title>
        <authorList>
            <person name="Adams T.M."/>
            <person name="Armitage A.D."/>
            <person name="Sobczyk M.K."/>
            <person name="Bates H.J."/>
            <person name="Dunwell J.M."/>
            <person name="Nellist C.F."/>
            <person name="Harrison R.J."/>
        </authorList>
    </citation>
    <scope>NUCLEOTIDE SEQUENCE [LARGE SCALE GENOMIC DNA]</scope>
    <source>
        <strain evidence="10 14">A4</strain>
        <strain evidence="9 15">BC-1</strain>
        <strain evidence="8 19">BC-23</strain>
        <strain evidence="7 13">NOV-27</strain>
        <strain evidence="6 16">NOV-5</strain>
        <strain evidence="5 17">NOV-71</strain>
        <strain evidence="11 20">NOV-77</strain>
        <strain evidence="2 12">NOV-9</strain>
        <strain evidence="4 21">ONT-3</strain>
        <strain evidence="3 18">SCRP245</strain>
    </source>
</reference>
<evidence type="ECO:0000313" key="15">
    <source>
        <dbReference type="Proteomes" id="UP000440367"/>
    </source>
</evidence>
<evidence type="ECO:0000313" key="6">
    <source>
        <dbReference type="EMBL" id="KAE9127040.1"/>
    </source>
</evidence>
<evidence type="ECO:0000313" key="18">
    <source>
        <dbReference type="Proteomes" id="UP000460718"/>
    </source>
</evidence>
<feature type="coiled-coil region" evidence="1">
    <location>
        <begin position="1"/>
        <end position="49"/>
    </location>
</feature>
<evidence type="ECO:0000313" key="2">
    <source>
        <dbReference type="EMBL" id="KAE8936890.1"/>
    </source>
</evidence>
<evidence type="ECO:0000313" key="12">
    <source>
        <dbReference type="Proteomes" id="UP000429523"/>
    </source>
</evidence>
<keyword evidence="1" id="KW-0175">Coiled coil</keyword>
<evidence type="ECO:0000313" key="16">
    <source>
        <dbReference type="Proteomes" id="UP000440732"/>
    </source>
</evidence>
<evidence type="ECO:0000313" key="19">
    <source>
        <dbReference type="Proteomes" id="UP000476176"/>
    </source>
</evidence>
<evidence type="ECO:0000256" key="1">
    <source>
        <dbReference type="SAM" id="Coils"/>
    </source>
</evidence>
<gene>
    <name evidence="10" type="ORF">PF001_g11348</name>
    <name evidence="9" type="ORF">PF002_g13493</name>
    <name evidence="8" type="ORF">PF004_g11046</name>
    <name evidence="7" type="ORF">PF005_g11998</name>
    <name evidence="6" type="ORF">PF006_g16587</name>
    <name evidence="5" type="ORF">PF007_g12235</name>
    <name evidence="11" type="ORF">PF008_g11241</name>
    <name evidence="2" type="ORF">PF009_g13195</name>
    <name evidence="4" type="ORF">PF010_g17225</name>
    <name evidence="3" type="ORF">PF011_g10716</name>
</gene>
<dbReference type="Proteomes" id="UP000476176">
    <property type="component" value="Unassembled WGS sequence"/>
</dbReference>
<evidence type="ECO:0000313" key="5">
    <source>
        <dbReference type="EMBL" id="KAE9109444.1"/>
    </source>
</evidence>
<dbReference type="EMBL" id="QXFX01001229">
    <property type="protein sequence ID" value="KAE9094125.1"/>
    <property type="molecule type" value="Genomic_DNA"/>
</dbReference>
<evidence type="ECO:0000313" key="17">
    <source>
        <dbReference type="Proteomes" id="UP000441208"/>
    </source>
</evidence>
<protein>
    <submittedName>
        <fullName evidence="6">Uncharacterized protein</fullName>
    </submittedName>
</protein>
<dbReference type="Proteomes" id="UP000488956">
    <property type="component" value="Unassembled WGS sequence"/>
</dbReference>
<dbReference type="Proteomes" id="UP000486351">
    <property type="component" value="Unassembled WGS sequence"/>
</dbReference>
<dbReference type="EMBL" id="QXGA01001164">
    <property type="protein sequence ID" value="KAE9127040.1"/>
    <property type="molecule type" value="Genomic_DNA"/>
</dbReference>
<evidence type="ECO:0000313" key="14">
    <source>
        <dbReference type="Proteomes" id="UP000437068"/>
    </source>
</evidence>
<dbReference type="EMBL" id="QXGC01000593">
    <property type="protein sequence ID" value="KAE9228523.1"/>
    <property type="molecule type" value="Genomic_DNA"/>
</dbReference>
<evidence type="ECO:0000313" key="4">
    <source>
        <dbReference type="EMBL" id="KAE9094125.1"/>
    </source>
</evidence>
<name>A0A6A3T112_9STRA</name>
<dbReference type="EMBL" id="QXFW01000569">
    <property type="protein sequence ID" value="KAE9008421.1"/>
    <property type="molecule type" value="Genomic_DNA"/>
</dbReference>
<evidence type="ECO:0000313" key="21">
    <source>
        <dbReference type="Proteomes" id="UP000488956"/>
    </source>
</evidence>
<dbReference type="EMBL" id="QXGF01000679">
    <property type="protein sequence ID" value="KAE8936890.1"/>
    <property type="molecule type" value="Genomic_DNA"/>
</dbReference>
<dbReference type="Proteomes" id="UP000440367">
    <property type="component" value="Unassembled WGS sequence"/>
</dbReference>
<evidence type="ECO:0000313" key="3">
    <source>
        <dbReference type="EMBL" id="KAE9008421.1"/>
    </source>
</evidence>
<evidence type="ECO:0000313" key="10">
    <source>
        <dbReference type="EMBL" id="KAE9308009.1"/>
    </source>
</evidence>
<dbReference type="Proteomes" id="UP000460718">
    <property type="component" value="Unassembled WGS sequence"/>
</dbReference>
<dbReference type="EMBL" id="QXGB01000619">
    <property type="protein sequence ID" value="KAE9208950.1"/>
    <property type="molecule type" value="Genomic_DNA"/>
</dbReference>
<proteinExistence type="predicted"/>
<evidence type="ECO:0000313" key="7">
    <source>
        <dbReference type="EMBL" id="KAE9208950.1"/>
    </source>
</evidence>
<evidence type="ECO:0000313" key="20">
    <source>
        <dbReference type="Proteomes" id="UP000486351"/>
    </source>
</evidence>
<dbReference type="EMBL" id="QXFZ01000637">
    <property type="protein sequence ID" value="KAE9109444.1"/>
    <property type="molecule type" value="Genomic_DNA"/>
</dbReference>
<accession>A0A6A3T112</accession>
<dbReference type="Proteomes" id="UP000433483">
    <property type="component" value="Unassembled WGS sequence"/>
</dbReference>
<organism evidence="6 16">
    <name type="scientific">Phytophthora fragariae</name>
    <dbReference type="NCBI Taxonomy" id="53985"/>
    <lineage>
        <taxon>Eukaryota</taxon>
        <taxon>Sar</taxon>
        <taxon>Stramenopiles</taxon>
        <taxon>Oomycota</taxon>
        <taxon>Peronosporomycetes</taxon>
        <taxon>Peronosporales</taxon>
        <taxon>Peronosporaceae</taxon>
        <taxon>Phytophthora</taxon>
    </lineage>
</organism>
<keyword evidence="13" id="KW-1185">Reference proteome</keyword>
<evidence type="ECO:0000313" key="11">
    <source>
        <dbReference type="EMBL" id="KAE9340148.1"/>
    </source>
</evidence>
<dbReference type="OrthoDB" id="95284at2759"/>
<comment type="caution">
    <text evidence="6">The sequence shown here is derived from an EMBL/GenBank/DDBJ whole genome shotgun (WGS) entry which is preliminary data.</text>
</comment>
<dbReference type="EMBL" id="QXGD01000684">
    <property type="protein sequence ID" value="KAE9228598.1"/>
    <property type="molecule type" value="Genomic_DNA"/>
</dbReference>
<evidence type="ECO:0000313" key="13">
    <source>
        <dbReference type="Proteomes" id="UP000433483"/>
    </source>
</evidence>
<evidence type="ECO:0000313" key="8">
    <source>
        <dbReference type="EMBL" id="KAE9228523.1"/>
    </source>
</evidence>
<dbReference type="EMBL" id="QXFY01000594">
    <property type="protein sequence ID" value="KAE9340148.1"/>
    <property type="molecule type" value="Genomic_DNA"/>
</dbReference>
<dbReference type="Proteomes" id="UP000437068">
    <property type="component" value="Unassembled WGS sequence"/>
</dbReference>
<evidence type="ECO:0000313" key="9">
    <source>
        <dbReference type="EMBL" id="KAE9228598.1"/>
    </source>
</evidence>
<dbReference type="EMBL" id="QXGE01000599">
    <property type="protein sequence ID" value="KAE9308009.1"/>
    <property type="molecule type" value="Genomic_DNA"/>
</dbReference>